<evidence type="ECO:0000256" key="1">
    <source>
        <dbReference type="ARBA" id="ARBA00010457"/>
    </source>
</evidence>
<keyword evidence="6" id="KW-1185">Reference proteome</keyword>
<dbReference type="STRING" id="479434.Sthe_2635"/>
<evidence type="ECO:0000259" key="4">
    <source>
        <dbReference type="Pfam" id="PF07452"/>
    </source>
</evidence>
<name>D1C8A6_SPHTD</name>
<dbReference type="Proteomes" id="UP000002027">
    <property type="component" value="Chromosome 2"/>
</dbReference>
<dbReference type="KEGG" id="sti:Sthe_2635"/>
<dbReference type="GO" id="GO:0046872">
    <property type="term" value="F:metal ion binding"/>
    <property type="evidence" value="ECO:0007669"/>
    <property type="project" value="InterPro"/>
</dbReference>
<dbReference type="InParanoid" id="D1C8A6"/>
<keyword evidence="2" id="KW-0812">Transmembrane</keyword>
<dbReference type="AlphaFoldDB" id="D1C8A6"/>
<evidence type="ECO:0000313" key="5">
    <source>
        <dbReference type="EMBL" id="ACZ40049.1"/>
    </source>
</evidence>
<dbReference type="HOGENOM" id="CLU_1539317_0_0_0"/>
<evidence type="ECO:0000256" key="3">
    <source>
        <dbReference type="SAM" id="SignalP"/>
    </source>
</evidence>
<keyword evidence="3" id="KW-0732">Signal</keyword>
<dbReference type="SUPFAM" id="SSF49329">
    <property type="entry name" value="Cu,Zn superoxide dismutase-like"/>
    <property type="match status" value="1"/>
</dbReference>
<proteinExistence type="inferred from homology"/>
<feature type="domain" description="CHRD" evidence="4">
    <location>
        <begin position="34"/>
        <end position="117"/>
    </location>
</feature>
<keyword evidence="2" id="KW-1133">Transmembrane helix</keyword>
<reference evidence="6" key="1">
    <citation type="submission" date="2009-11" db="EMBL/GenBank/DDBJ databases">
        <title>The complete chromosome 2 of Sphaerobacter thermophilus DSM 20745.</title>
        <authorList>
            <person name="Lucas S."/>
            <person name="Copeland A."/>
            <person name="Lapidus A."/>
            <person name="Glavina del Rio T."/>
            <person name="Dalin E."/>
            <person name="Tice H."/>
            <person name="Bruce D."/>
            <person name="Goodwin L."/>
            <person name="Pitluck S."/>
            <person name="Kyrpides N."/>
            <person name="Mavromatis K."/>
            <person name="Ivanova N."/>
            <person name="Mikhailova N."/>
            <person name="LaButti K.M."/>
            <person name="Clum A."/>
            <person name="Sun H.I."/>
            <person name="Brettin T."/>
            <person name="Detter J.C."/>
            <person name="Han C."/>
            <person name="Larimer F."/>
            <person name="Land M."/>
            <person name="Hauser L."/>
            <person name="Markowitz V."/>
            <person name="Cheng J.F."/>
            <person name="Hugenholtz P."/>
            <person name="Woyke T."/>
            <person name="Wu D."/>
            <person name="Steenblock K."/>
            <person name="Schneider S."/>
            <person name="Pukall R."/>
            <person name="Goeker M."/>
            <person name="Klenk H.P."/>
            <person name="Eisen J.A."/>
        </authorList>
    </citation>
    <scope>NUCLEOTIDE SEQUENCE [LARGE SCALE GENOMIC DNA]</scope>
    <source>
        <strain evidence="6">ATCC 49802 / DSM 20745 / S 6022</strain>
    </source>
</reference>
<feature type="chain" id="PRO_5003021134" description="CHRD domain-containing protein" evidence="3">
    <location>
        <begin position="25"/>
        <end position="176"/>
    </location>
</feature>
<dbReference type="Gene3D" id="2.60.40.200">
    <property type="entry name" value="Superoxide dismutase, copper/zinc binding domain"/>
    <property type="match status" value="1"/>
</dbReference>
<dbReference type="Pfam" id="PF07452">
    <property type="entry name" value="CHRD"/>
    <property type="match status" value="1"/>
</dbReference>
<dbReference type="OrthoDB" id="9154669at2"/>
<accession>D1C8A6</accession>
<protein>
    <recommendedName>
        <fullName evidence="4">CHRD domain-containing protein</fullName>
    </recommendedName>
</protein>
<dbReference type="InterPro" id="IPR036423">
    <property type="entry name" value="SOD-like_Cu/Zn_dom_sf"/>
</dbReference>
<gene>
    <name evidence="5" type="ordered locus">Sthe_2635</name>
</gene>
<feature type="signal peptide" evidence="3">
    <location>
        <begin position="1"/>
        <end position="24"/>
    </location>
</feature>
<dbReference type="GO" id="GO:0006801">
    <property type="term" value="P:superoxide metabolic process"/>
    <property type="evidence" value="ECO:0007669"/>
    <property type="project" value="InterPro"/>
</dbReference>
<reference evidence="5 6" key="2">
    <citation type="journal article" date="2010" name="Stand. Genomic Sci.">
        <title>Complete genome sequence of Desulfohalobium retbaense type strain (HR(100)).</title>
        <authorList>
            <person name="Spring S."/>
            <person name="Nolan M."/>
            <person name="Lapidus A."/>
            <person name="Glavina Del Rio T."/>
            <person name="Copeland A."/>
            <person name="Tice H."/>
            <person name="Cheng J.F."/>
            <person name="Lucas S."/>
            <person name="Land M."/>
            <person name="Chen F."/>
            <person name="Bruce D."/>
            <person name="Goodwin L."/>
            <person name="Pitluck S."/>
            <person name="Ivanova N."/>
            <person name="Mavromatis K."/>
            <person name="Mikhailova N."/>
            <person name="Pati A."/>
            <person name="Chen A."/>
            <person name="Palaniappan K."/>
            <person name="Hauser L."/>
            <person name="Chang Y.J."/>
            <person name="Jeffries C.D."/>
            <person name="Munk C."/>
            <person name="Kiss H."/>
            <person name="Chain P."/>
            <person name="Han C."/>
            <person name="Brettin T."/>
            <person name="Detter J.C."/>
            <person name="Schuler E."/>
            <person name="Goker M."/>
            <person name="Rohde M."/>
            <person name="Bristow J."/>
            <person name="Eisen J.A."/>
            <person name="Markowitz V."/>
            <person name="Hugenholtz P."/>
            <person name="Kyrpides N.C."/>
            <person name="Klenk H.P."/>
        </authorList>
    </citation>
    <scope>NUCLEOTIDE SEQUENCE [LARGE SCALE GENOMIC DNA]</scope>
    <source>
        <strain evidence="6">ATCC 49802 / DSM 20745 / S 6022</strain>
    </source>
</reference>
<dbReference type="EMBL" id="CP001824">
    <property type="protein sequence ID" value="ACZ40049.1"/>
    <property type="molecule type" value="Genomic_DNA"/>
</dbReference>
<sequence length="176" mass="17697">MKRAVVALALGTLLALLAFAPVGAQEEITVTLNAQNDSGESGTATLTAMGDQTRVVLNLTGAPAGPQPAHIHEGTCVNLNPAPAYPLTNVENGQSETIVPASLASLMNGNFAINVHRSPEEVQVYVSCGDIPAAAQVAPATGNPQTGMIGSLAAGAALLGVIAIGGGVLLRRQATR</sequence>
<organism evidence="5 6">
    <name type="scientific">Sphaerobacter thermophilus (strain ATCC 49802 / DSM 20745 / KCCM 41009 / NCIMB 13125 / S 6022)</name>
    <dbReference type="NCBI Taxonomy" id="479434"/>
    <lineage>
        <taxon>Bacteria</taxon>
        <taxon>Pseudomonadati</taxon>
        <taxon>Thermomicrobiota</taxon>
        <taxon>Thermomicrobia</taxon>
        <taxon>Sphaerobacterales</taxon>
        <taxon>Sphaerobacterineae</taxon>
        <taxon>Sphaerobacteraceae</taxon>
        <taxon>Sphaerobacter</taxon>
    </lineage>
</organism>
<feature type="transmembrane region" description="Helical" evidence="2">
    <location>
        <begin position="148"/>
        <end position="170"/>
    </location>
</feature>
<comment type="similarity">
    <text evidence="1">Belongs to the Cu-Zn superoxide dismutase family.</text>
</comment>
<evidence type="ECO:0000256" key="2">
    <source>
        <dbReference type="SAM" id="Phobius"/>
    </source>
</evidence>
<dbReference type="InterPro" id="IPR010895">
    <property type="entry name" value="CHRD"/>
</dbReference>
<dbReference type="RefSeq" id="WP_012873087.1">
    <property type="nucleotide sequence ID" value="NC_013524.1"/>
</dbReference>
<dbReference type="eggNOG" id="ENOG5032ZFK">
    <property type="taxonomic scope" value="Bacteria"/>
</dbReference>
<keyword evidence="2" id="KW-0472">Membrane</keyword>
<evidence type="ECO:0000313" key="6">
    <source>
        <dbReference type="Proteomes" id="UP000002027"/>
    </source>
</evidence>